<protein>
    <submittedName>
        <fullName evidence="3">Protein-disulfide isomerase</fullName>
    </submittedName>
</protein>
<gene>
    <name evidence="3" type="ORF">D2V07_03360</name>
</gene>
<sequence length="252" mass="26721">MTNLRRIALAALAAPLALALSACGDDADGELTSSEPIEHIAAPEGQAWTDVVQVTDSDGYLLGNPDAPVKLIEYGSLTCGACANFAQTGADALKEKYVSTGVVSFELRNQVHNAFDLTLAALARCSAPESFHPLADQVWKNFPQVMGDMQNAQSQLANLGEVPENQRYIAIAEAAGFLDFFAARGISRDQAASCLADNEAVLAIAERSDKQSEELDVTGTPTFILNGRKLDENRWPGIEAALQTAGARPAEG</sequence>
<dbReference type="SUPFAM" id="SSF52833">
    <property type="entry name" value="Thioredoxin-like"/>
    <property type="match status" value="1"/>
</dbReference>
<dbReference type="Proteomes" id="UP000286576">
    <property type="component" value="Unassembled WGS sequence"/>
</dbReference>
<feature type="domain" description="Thioredoxin-like fold" evidence="2">
    <location>
        <begin position="59"/>
        <end position="241"/>
    </location>
</feature>
<keyword evidence="1" id="KW-0732">Signal</keyword>
<evidence type="ECO:0000313" key="4">
    <source>
        <dbReference type="Proteomes" id="UP000286576"/>
    </source>
</evidence>
<name>A0A418NXE8_9SPHN</name>
<comment type="caution">
    <text evidence="3">The sequence shown here is derived from an EMBL/GenBank/DDBJ whole genome shotgun (WGS) entry which is preliminary data.</text>
</comment>
<reference evidence="3 4" key="1">
    <citation type="submission" date="2018-08" db="EMBL/GenBank/DDBJ databases">
        <title>Erythrobacter zhengii sp.nov., a bacterium isolated from deep-sea sediment.</title>
        <authorList>
            <person name="Fang C."/>
            <person name="Wu Y.-H."/>
            <person name="Sun C."/>
            <person name="Wang H."/>
            <person name="Cheng H."/>
            <person name="Meng F.-X."/>
            <person name="Wang C.-S."/>
            <person name="Xu X.-W."/>
        </authorList>
    </citation>
    <scope>NUCLEOTIDE SEQUENCE [LARGE SCALE GENOMIC DNA]</scope>
    <source>
        <strain evidence="3 4">V18</strain>
    </source>
</reference>
<dbReference type="RefSeq" id="WP_119584660.1">
    <property type="nucleotide sequence ID" value="NZ_CAWODQ010000001.1"/>
</dbReference>
<keyword evidence="4" id="KW-1185">Reference proteome</keyword>
<dbReference type="Gene3D" id="1.10.40.110">
    <property type="match status" value="1"/>
</dbReference>
<organism evidence="3 4">
    <name type="scientific">Aurantiacibacter zhengii</name>
    <dbReference type="NCBI Taxonomy" id="2307003"/>
    <lineage>
        <taxon>Bacteria</taxon>
        <taxon>Pseudomonadati</taxon>
        <taxon>Pseudomonadota</taxon>
        <taxon>Alphaproteobacteria</taxon>
        <taxon>Sphingomonadales</taxon>
        <taxon>Erythrobacteraceae</taxon>
        <taxon>Aurantiacibacter</taxon>
    </lineage>
</organism>
<evidence type="ECO:0000313" key="3">
    <source>
        <dbReference type="EMBL" id="RIV89287.1"/>
    </source>
</evidence>
<dbReference type="PROSITE" id="PS51257">
    <property type="entry name" value="PROKAR_LIPOPROTEIN"/>
    <property type="match status" value="1"/>
</dbReference>
<evidence type="ECO:0000259" key="2">
    <source>
        <dbReference type="Pfam" id="PF13462"/>
    </source>
</evidence>
<dbReference type="Pfam" id="PF13462">
    <property type="entry name" value="Thioredoxin_4"/>
    <property type="match status" value="1"/>
</dbReference>
<proteinExistence type="predicted"/>
<dbReference type="InterPro" id="IPR036249">
    <property type="entry name" value="Thioredoxin-like_sf"/>
</dbReference>
<feature type="chain" id="PRO_5019172015" evidence="1">
    <location>
        <begin position="25"/>
        <end position="252"/>
    </location>
</feature>
<dbReference type="OrthoDB" id="8478320at2"/>
<dbReference type="GO" id="GO:0016853">
    <property type="term" value="F:isomerase activity"/>
    <property type="evidence" value="ECO:0007669"/>
    <property type="project" value="UniProtKB-KW"/>
</dbReference>
<dbReference type="AlphaFoldDB" id="A0A418NXE8"/>
<evidence type="ECO:0000256" key="1">
    <source>
        <dbReference type="SAM" id="SignalP"/>
    </source>
</evidence>
<dbReference type="EMBL" id="QXFL01000001">
    <property type="protein sequence ID" value="RIV89287.1"/>
    <property type="molecule type" value="Genomic_DNA"/>
</dbReference>
<keyword evidence="3" id="KW-0413">Isomerase</keyword>
<feature type="signal peptide" evidence="1">
    <location>
        <begin position="1"/>
        <end position="24"/>
    </location>
</feature>
<dbReference type="Gene3D" id="3.40.30.10">
    <property type="entry name" value="Glutaredoxin"/>
    <property type="match status" value="1"/>
</dbReference>
<accession>A0A418NXE8</accession>
<dbReference type="InterPro" id="IPR012336">
    <property type="entry name" value="Thioredoxin-like_fold"/>
</dbReference>